<dbReference type="SUPFAM" id="SSF50486">
    <property type="entry name" value="FMT C-terminal domain-like"/>
    <property type="match status" value="1"/>
</dbReference>
<dbReference type="InterPro" id="IPR044135">
    <property type="entry name" value="Met-tRNA-FMT_C"/>
</dbReference>
<dbReference type="CDD" id="cd08704">
    <property type="entry name" value="Met_tRNA_FMT_C"/>
    <property type="match status" value="1"/>
</dbReference>
<evidence type="ECO:0000256" key="8">
    <source>
        <dbReference type="HAMAP-Rule" id="MF_00182"/>
    </source>
</evidence>
<dbReference type="Proteomes" id="UP001178354">
    <property type="component" value="Unassembled WGS sequence"/>
</dbReference>
<dbReference type="InterPro" id="IPR002376">
    <property type="entry name" value="Formyl_transf_N"/>
</dbReference>
<dbReference type="InterPro" id="IPR005793">
    <property type="entry name" value="Formyl_trans_C"/>
</dbReference>
<comment type="caution">
    <text evidence="11">The sequence shown here is derived from an EMBL/GenBank/DDBJ whole genome shotgun (WGS) entry which is preliminary data.</text>
</comment>
<dbReference type="HAMAP" id="MF_00182">
    <property type="entry name" value="Formyl_trans"/>
    <property type="match status" value="1"/>
</dbReference>
<dbReference type="PANTHER" id="PTHR11138">
    <property type="entry name" value="METHIONYL-TRNA FORMYLTRANSFERASE"/>
    <property type="match status" value="1"/>
</dbReference>
<dbReference type="GO" id="GO:0005829">
    <property type="term" value="C:cytosol"/>
    <property type="evidence" value="ECO:0007669"/>
    <property type="project" value="TreeGrafter"/>
</dbReference>
<comment type="catalytic activity">
    <reaction evidence="7 8">
        <text>L-methionyl-tRNA(fMet) + (6R)-10-formyltetrahydrofolate = N-formyl-L-methionyl-tRNA(fMet) + (6S)-5,6,7,8-tetrahydrofolate + H(+)</text>
        <dbReference type="Rhea" id="RHEA:24380"/>
        <dbReference type="Rhea" id="RHEA-COMP:9952"/>
        <dbReference type="Rhea" id="RHEA-COMP:9953"/>
        <dbReference type="ChEBI" id="CHEBI:15378"/>
        <dbReference type="ChEBI" id="CHEBI:57453"/>
        <dbReference type="ChEBI" id="CHEBI:78530"/>
        <dbReference type="ChEBI" id="CHEBI:78844"/>
        <dbReference type="ChEBI" id="CHEBI:195366"/>
        <dbReference type="EC" id="2.1.2.9"/>
    </reaction>
</comment>
<evidence type="ECO:0000256" key="4">
    <source>
        <dbReference type="ARBA" id="ARBA00016014"/>
    </source>
</evidence>
<dbReference type="NCBIfam" id="TIGR00460">
    <property type="entry name" value="fmt"/>
    <property type="match status" value="1"/>
</dbReference>
<dbReference type="AlphaFoldDB" id="A0AAW8B2X3"/>
<protein>
    <recommendedName>
        <fullName evidence="4 8">Methionyl-tRNA formyltransferase</fullName>
        <ecNumber evidence="3 8">2.1.2.9</ecNumber>
    </recommendedName>
</protein>
<comment type="similarity">
    <text evidence="2 8">Belongs to the Fmt family.</text>
</comment>
<dbReference type="InterPro" id="IPR011034">
    <property type="entry name" value="Formyl_transferase-like_C_sf"/>
</dbReference>
<keyword evidence="6 8" id="KW-0648">Protein biosynthesis</keyword>
<evidence type="ECO:0000256" key="3">
    <source>
        <dbReference type="ARBA" id="ARBA00012261"/>
    </source>
</evidence>
<dbReference type="CDD" id="cd08646">
    <property type="entry name" value="FMT_core_Met-tRNA-FMT_N"/>
    <property type="match status" value="1"/>
</dbReference>
<keyword evidence="5 8" id="KW-0808">Transferase</keyword>
<dbReference type="InterPro" id="IPR001555">
    <property type="entry name" value="GART_AS"/>
</dbReference>
<feature type="domain" description="Formyl transferase N-terminal" evidence="9">
    <location>
        <begin position="2"/>
        <end position="179"/>
    </location>
</feature>
<sequence length="314" mass="33964">MRVIFAGTPEFAAIHLEALIAATEIEVVAVYTQPDRPAGRGKKLTASPVKQLADKHQLPVEQPQSLKNIDAQTQLASYQADIMVVVAYGLLLPKEVLKTPRLGCINVHASLLPRWRGAAPIQRAIEAGDTETGVTIMQMDVGLDTGDMLLKAHCTIEADDTAATLHDKLAGIGPSALLSCLRELVHGTAVAEKQDNSLSNYAPKISKEEALLNWSDTATELDRKIRALNPFPVCYTSLSGERIKIWRAIPETENIPAAVPGTINHADREGIWVQTGNGQLRITHLQLPGKKPLQVADVLNAYGEMFAPGKVLGQ</sequence>
<evidence type="ECO:0000256" key="6">
    <source>
        <dbReference type="ARBA" id="ARBA00022917"/>
    </source>
</evidence>
<evidence type="ECO:0000256" key="1">
    <source>
        <dbReference type="ARBA" id="ARBA00002606"/>
    </source>
</evidence>
<dbReference type="EC" id="2.1.2.9" evidence="3 8"/>
<dbReference type="PROSITE" id="PS00373">
    <property type="entry name" value="GART"/>
    <property type="match status" value="1"/>
</dbReference>
<dbReference type="InterPro" id="IPR041711">
    <property type="entry name" value="Met-tRNA-FMT_N"/>
</dbReference>
<feature type="domain" description="Formyl transferase C-terminal" evidence="10">
    <location>
        <begin position="204"/>
        <end position="302"/>
    </location>
</feature>
<name>A0AAW8B2X3_9GAMM</name>
<evidence type="ECO:0000313" key="12">
    <source>
        <dbReference type="Proteomes" id="UP001178354"/>
    </source>
</evidence>
<dbReference type="FunFam" id="3.40.50.170:FF:000003">
    <property type="entry name" value="Methionyl-tRNA formyltransferase"/>
    <property type="match status" value="1"/>
</dbReference>
<keyword evidence="12" id="KW-1185">Reference proteome</keyword>
<dbReference type="Gene3D" id="3.10.25.10">
    <property type="entry name" value="Formyl transferase, C-terminal domain"/>
    <property type="match status" value="1"/>
</dbReference>
<organism evidence="11 12">
    <name type="scientific">Porticoccus litoralis</name>
    <dbReference type="NCBI Taxonomy" id="434086"/>
    <lineage>
        <taxon>Bacteria</taxon>
        <taxon>Pseudomonadati</taxon>
        <taxon>Pseudomonadota</taxon>
        <taxon>Gammaproteobacteria</taxon>
        <taxon>Cellvibrionales</taxon>
        <taxon>Porticoccaceae</taxon>
        <taxon>Porticoccus</taxon>
    </lineage>
</organism>
<dbReference type="GO" id="GO:0004479">
    <property type="term" value="F:methionyl-tRNA formyltransferase activity"/>
    <property type="evidence" value="ECO:0007669"/>
    <property type="project" value="UniProtKB-UniRule"/>
</dbReference>
<dbReference type="RefSeq" id="WP_305170364.1">
    <property type="nucleotide sequence ID" value="NZ_JAUUUU010000003.1"/>
</dbReference>
<dbReference type="InterPro" id="IPR005794">
    <property type="entry name" value="Fmt"/>
</dbReference>
<dbReference type="Pfam" id="PF02911">
    <property type="entry name" value="Formyl_trans_C"/>
    <property type="match status" value="1"/>
</dbReference>
<evidence type="ECO:0000313" key="11">
    <source>
        <dbReference type="EMBL" id="MDP1520785.1"/>
    </source>
</evidence>
<dbReference type="SUPFAM" id="SSF53328">
    <property type="entry name" value="Formyltransferase"/>
    <property type="match status" value="1"/>
</dbReference>
<dbReference type="Pfam" id="PF00551">
    <property type="entry name" value="Formyl_trans_N"/>
    <property type="match status" value="1"/>
</dbReference>
<evidence type="ECO:0000256" key="2">
    <source>
        <dbReference type="ARBA" id="ARBA00010699"/>
    </source>
</evidence>
<evidence type="ECO:0000259" key="9">
    <source>
        <dbReference type="Pfam" id="PF00551"/>
    </source>
</evidence>
<dbReference type="PANTHER" id="PTHR11138:SF5">
    <property type="entry name" value="METHIONYL-TRNA FORMYLTRANSFERASE, MITOCHONDRIAL"/>
    <property type="match status" value="1"/>
</dbReference>
<accession>A0AAW8B2X3</accession>
<reference evidence="11" key="2">
    <citation type="submission" date="2023-08" db="EMBL/GenBank/DDBJ databases">
        <authorList>
            <person name="Luo J."/>
        </authorList>
    </citation>
    <scope>NUCLEOTIDE SEQUENCE</scope>
    <source>
        <strain evidence="11">DSM 25064</strain>
    </source>
</reference>
<comment type="function">
    <text evidence="1 8">Attaches a formyl group to the free amino group of methionyl-tRNA(fMet). The formyl group appears to play a dual role in the initiator identity of N-formylmethionyl-tRNA by promoting its recognition by IF2 and preventing the misappropriation of this tRNA by the elongation apparatus.</text>
</comment>
<gene>
    <name evidence="8 11" type="primary">fmt</name>
    <name evidence="11" type="ORF">Q8A57_07390</name>
</gene>
<dbReference type="EMBL" id="JAUUUU010000003">
    <property type="protein sequence ID" value="MDP1520785.1"/>
    <property type="molecule type" value="Genomic_DNA"/>
</dbReference>
<feature type="binding site" evidence="8">
    <location>
        <begin position="110"/>
        <end position="113"/>
    </location>
    <ligand>
        <name>(6S)-5,6,7,8-tetrahydrofolate</name>
        <dbReference type="ChEBI" id="CHEBI:57453"/>
    </ligand>
</feature>
<evidence type="ECO:0000259" key="10">
    <source>
        <dbReference type="Pfam" id="PF02911"/>
    </source>
</evidence>
<evidence type="ECO:0000256" key="5">
    <source>
        <dbReference type="ARBA" id="ARBA00022679"/>
    </source>
</evidence>
<dbReference type="InterPro" id="IPR036477">
    <property type="entry name" value="Formyl_transf_N_sf"/>
</dbReference>
<dbReference type="InterPro" id="IPR037022">
    <property type="entry name" value="Formyl_trans_C_sf"/>
</dbReference>
<evidence type="ECO:0000256" key="7">
    <source>
        <dbReference type="ARBA" id="ARBA00048558"/>
    </source>
</evidence>
<dbReference type="Gene3D" id="3.40.50.170">
    <property type="entry name" value="Formyl transferase, N-terminal domain"/>
    <property type="match status" value="1"/>
</dbReference>
<reference evidence="11" key="1">
    <citation type="journal article" date="2010" name="Int. J. Syst. Evol. Microbiol.">
        <title>Porticoccus litoralis gen. nov., sp. nov., a gammaproteobacterium isolated from the Yellow Sea.</title>
        <authorList>
            <person name="Oh H.M."/>
            <person name="Kim H."/>
            <person name="Kim K.M."/>
            <person name="Min G.S."/>
            <person name="Cho J.C."/>
        </authorList>
    </citation>
    <scope>NUCLEOTIDE SEQUENCE</scope>
    <source>
        <strain evidence="11">DSM 25064</strain>
    </source>
</reference>
<proteinExistence type="inferred from homology"/>